<evidence type="ECO:0000313" key="1">
    <source>
        <dbReference type="EMBL" id="KAK2715167.1"/>
    </source>
</evidence>
<protein>
    <submittedName>
        <fullName evidence="1">Uncharacterized protein</fullName>
    </submittedName>
</protein>
<gene>
    <name evidence="1" type="ORF">QYM36_009972</name>
</gene>
<dbReference type="EMBL" id="JAVRJZ010000012">
    <property type="protein sequence ID" value="KAK2715167.1"/>
    <property type="molecule type" value="Genomic_DNA"/>
</dbReference>
<evidence type="ECO:0000313" key="2">
    <source>
        <dbReference type="Proteomes" id="UP001187531"/>
    </source>
</evidence>
<organism evidence="1 2">
    <name type="scientific">Artemia franciscana</name>
    <name type="common">Brine shrimp</name>
    <name type="synonym">Artemia sanfranciscana</name>
    <dbReference type="NCBI Taxonomy" id="6661"/>
    <lineage>
        <taxon>Eukaryota</taxon>
        <taxon>Metazoa</taxon>
        <taxon>Ecdysozoa</taxon>
        <taxon>Arthropoda</taxon>
        <taxon>Crustacea</taxon>
        <taxon>Branchiopoda</taxon>
        <taxon>Anostraca</taxon>
        <taxon>Artemiidae</taxon>
        <taxon>Artemia</taxon>
    </lineage>
</organism>
<dbReference type="AlphaFoldDB" id="A0AA88L3C7"/>
<sequence>MFQWLLIIAGNSDDYLDSNLKYELCSPPPSLFEANRFPRLADKTALADVIWRLVTEQQPKTGNFVKDYGDKHVVLDGGALLQRILWEKISTYGGICQKHVDYFTLKYG</sequence>
<reference evidence="1" key="1">
    <citation type="submission" date="2023-07" db="EMBL/GenBank/DDBJ databases">
        <title>Chromosome-level genome assembly of Artemia franciscana.</title>
        <authorList>
            <person name="Jo E."/>
        </authorList>
    </citation>
    <scope>NUCLEOTIDE SEQUENCE</scope>
    <source>
        <tissue evidence="1">Whole body</tissue>
    </source>
</reference>
<dbReference type="Proteomes" id="UP001187531">
    <property type="component" value="Unassembled WGS sequence"/>
</dbReference>
<keyword evidence="2" id="KW-1185">Reference proteome</keyword>
<accession>A0AA88L3C7</accession>
<comment type="caution">
    <text evidence="1">The sequence shown here is derived from an EMBL/GenBank/DDBJ whole genome shotgun (WGS) entry which is preliminary data.</text>
</comment>
<name>A0AA88L3C7_ARTSF</name>
<proteinExistence type="predicted"/>